<dbReference type="Pfam" id="PF02277">
    <property type="entry name" value="DBI_PRT"/>
    <property type="match status" value="1"/>
</dbReference>
<dbReference type="InterPro" id="IPR023195">
    <property type="entry name" value="Nict_dMeBzImd_PRibTrfase_N"/>
</dbReference>
<comment type="function">
    <text evidence="10">Catalyzes the synthesis of alpha-ribazole-5'-phosphate from nicotinate mononucleotide (NAMN) and 5,6-dimethylbenzimidazole (DMB).</text>
</comment>
<protein>
    <recommendedName>
        <fullName evidence="4 10">Nicotinate-nucleotide--dimethylbenzimidazole phosphoribosyltransferase</fullName>
        <shortName evidence="10">NN:DBI PRT</shortName>
        <ecNumber evidence="3 10">2.4.2.21</ecNumber>
    </recommendedName>
    <alternativeName>
        <fullName evidence="8 10">N(1)-alpha-phosphoribosyltransferase</fullName>
    </alternativeName>
</protein>
<proteinExistence type="inferred from homology"/>
<keyword evidence="7 10" id="KW-0808">Transferase</keyword>
<name>Q07JW2_RHOP5</name>
<gene>
    <name evidence="10" type="primary">cobT</name>
    <name evidence="11" type="ordered locus">RPE_3845</name>
</gene>
<dbReference type="OrthoDB" id="9781491at2"/>
<dbReference type="GO" id="GO:0008939">
    <property type="term" value="F:nicotinate-nucleotide-dimethylbenzimidazole phosphoribosyltransferase activity"/>
    <property type="evidence" value="ECO:0007669"/>
    <property type="project" value="UniProtKB-UniRule"/>
</dbReference>
<dbReference type="CDD" id="cd02439">
    <property type="entry name" value="DMB-PRT_CobT"/>
    <property type="match status" value="1"/>
</dbReference>
<accession>Q07JW2</accession>
<evidence type="ECO:0000256" key="5">
    <source>
        <dbReference type="ARBA" id="ARBA00022573"/>
    </source>
</evidence>
<dbReference type="InterPro" id="IPR017846">
    <property type="entry name" value="Nict_dMeBzImd_PRibTrfase_bact"/>
</dbReference>
<dbReference type="HAMAP" id="MF_00230">
    <property type="entry name" value="CobT"/>
    <property type="match status" value="1"/>
</dbReference>
<dbReference type="Gene3D" id="1.10.1610.10">
    <property type="match status" value="1"/>
</dbReference>
<evidence type="ECO:0000256" key="1">
    <source>
        <dbReference type="ARBA" id="ARBA00005049"/>
    </source>
</evidence>
<evidence type="ECO:0000256" key="3">
    <source>
        <dbReference type="ARBA" id="ARBA00011991"/>
    </source>
</evidence>
<evidence type="ECO:0000256" key="6">
    <source>
        <dbReference type="ARBA" id="ARBA00022676"/>
    </source>
</evidence>
<comment type="similarity">
    <text evidence="2 10">Belongs to the CobT family.</text>
</comment>
<dbReference type="InterPro" id="IPR003200">
    <property type="entry name" value="Nict_dMeBzImd_PRibTrfase"/>
</dbReference>
<reference evidence="11" key="1">
    <citation type="submission" date="2006-09" db="EMBL/GenBank/DDBJ databases">
        <title>Complete sequence of Rhodopseudomonas palustris BisA53.</title>
        <authorList>
            <consortium name="US DOE Joint Genome Institute"/>
            <person name="Copeland A."/>
            <person name="Lucas S."/>
            <person name="Lapidus A."/>
            <person name="Barry K."/>
            <person name="Detter J.C."/>
            <person name="Glavina del Rio T."/>
            <person name="Hammon N."/>
            <person name="Israni S."/>
            <person name="Dalin E."/>
            <person name="Tice H."/>
            <person name="Pitluck S."/>
            <person name="Chain P."/>
            <person name="Malfatti S."/>
            <person name="Shin M."/>
            <person name="Vergez L."/>
            <person name="Schmutz J."/>
            <person name="Larimer F."/>
            <person name="Land M."/>
            <person name="Hauser L."/>
            <person name="Pelletier D.A."/>
            <person name="Kyrpides N."/>
            <person name="Kim E."/>
            <person name="Harwood C.S."/>
            <person name="Oda Y."/>
            <person name="Richardson P."/>
        </authorList>
    </citation>
    <scope>NUCLEOTIDE SEQUENCE [LARGE SCALE GENOMIC DNA]</scope>
    <source>
        <strain evidence="11">BisA53</strain>
    </source>
</reference>
<dbReference type="FunFam" id="3.40.50.10210:FF:000001">
    <property type="entry name" value="Nicotinate-nucleotide--dimethylbenzimidazole phosphoribosyltransferase"/>
    <property type="match status" value="1"/>
</dbReference>
<evidence type="ECO:0000256" key="10">
    <source>
        <dbReference type="HAMAP-Rule" id="MF_00230"/>
    </source>
</evidence>
<dbReference type="GO" id="GO:0009236">
    <property type="term" value="P:cobalamin biosynthetic process"/>
    <property type="evidence" value="ECO:0007669"/>
    <property type="project" value="UniProtKB-UniRule"/>
</dbReference>
<comment type="catalytic activity">
    <reaction evidence="9 10">
        <text>5,6-dimethylbenzimidazole + nicotinate beta-D-ribonucleotide = alpha-ribazole 5'-phosphate + nicotinate + H(+)</text>
        <dbReference type="Rhea" id="RHEA:11196"/>
        <dbReference type="ChEBI" id="CHEBI:15378"/>
        <dbReference type="ChEBI" id="CHEBI:15890"/>
        <dbReference type="ChEBI" id="CHEBI:32544"/>
        <dbReference type="ChEBI" id="CHEBI:57502"/>
        <dbReference type="ChEBI" id="CHEBI:57918"/>
        <dbReference type="EC" id="2.4.2.21"/>
    </reaction>
</comment>
<dbReference type="EMBL" id="CP000463">
    <property type="protein sequence ID" value="ABJ07772.1"/>
    <property type="molecule type" value="Genomic_DNA"/>
</dbReference>
<comment type="pathway">
    <text evidence="1 10">Nucleoside biosynthesis; alpha-ribazole biosynthesis; alpha-ribazole from 5,6-dimethylbenzimidazole: step 1/2.</text>
</comment>
<keyword evidence="5 10" id="KW-0169">Cobalamin biosynthesis</keyword>
<dbReference type="NCBIfam" id="TIGR03160">
    <property type="entry name" value="cobT_DBIPRT"/>
    <property type="match status" value="1"/>
</dbReference>
<organism evidence="11">
    <name type="scientific">Rhodopseudomonas palustris (strain BisA53)</name>
    <dbReference type="NCBI Taxonomy" id="316055"/>
    <lineage>
        <taxon>Bacteria</taxon>
        <taxon>Pseudomonadati</taxon>
        <taxon>Pseudomonadota</taxon>
        <taxon>Alphaproteobacteria</taxon>
        <taxon>Hyphomicrobiales</taxon>
        <taxon>Nitrobacteraceae</taxon>
        <taxon>Rhodopseudomonas</taxon>
    </lineage>
</organism>
<dbReference type="InterPro" id="IPR036087">
    <property type="entry name" value="Nict_dMeBzImd_PRibTrfase_sf"/>
</dbReference>
<dbReference type="PANTHER" id="PTHR43463">
    <property type="entry name" value="NICOTINATE-NUCLEOTIDE--DIMETHYLBENZIMIDAZOLE PHOSPHORIBOSYLTRANSFERASE"/>
    <property type="match status" value="1"/>
</dbReference>
<dbReference type="UniPathway" id="UPA00061">
    <property type="reaction ID" value="UER00516"/>
</dbReference>
<evidence type="ECO:0000256" key="8">
    <source>
        <dbReference type="ARBA" id="ARBA00030686"/>
    </source>
</evidence>
<dbReference type="HOGENOM" id="CLU_002982_0_0_5"/>
<evidence type="ECO:0000256" key="9">
    <source>
        <dbReference type="ARBA" id="ARBA00047340"/>
    </source>
</evidence>
<dbReference type="PANTHER" id="PTHR43463:SF1">
    <property type="entry name" value="NICOTINATE-NUCLEOTIDE--DIMETHYLBENZIMIDAZOLE PHOSPHORIBOSYLTRANSFERASE"/>
    <property type="match status" value="1"/>
</dbReference>
<evidence type="ECO:0000313" key="11">
    <source>
        <dbReference type="EMBL" id="ABJ07772.1"/>
    </source>
</evidence>
<dbReference type="eggNOG" id="COG2038">
    <property type="taxonomic scope" value="Bacteria"/>
</dbReference>
<dbReference type="STRING" id="316055.RPE_3845"/>
<evidence type="ECO:0000256" key="4">
    <source>
        <dbReference type="ARBA" id="ARBA00015486"/>
    </source>
</evidence>
<feature type="active site" description="Proton acceptor" evidence="10">
    <location>
        <position position="323"/>
    </location>
</feature>
<dbReference type="AlphaFoldDB" id="Q07JW2"/>
<dbReference type="KEGG" id="rpe:RPE_3845"/>
<evidence type="ECO:0000256" key="2">
    <source>
        <dbReference type="ARBA" id="ARBA00007110"/>
    </source>
</evidence>
<dbReference type="NCBIfam" id="NF000996">
    <property type="entry name" value="PRK00105.1"/>
    <property type="match status" value="1"/>
</dbReference>
<dbReference type="SUPFAM" id="SSF52733">
    <property type="entry name" value="Nicotinate mononucleotide:5,6-dimethylbenzimidazole phosphoribosyltransferase (CobT)"/>
    <property type="match status" value="1"/>
</dbReference>
<evidence type="ECO:0000256" key="7">
    <source>
        <dbReference type="ARBA" id="ARBA00022679"/>
    </source>
</evidence>
<dbReference type="EC" id="2.4.2.21" evidence="3 10"/>
<sequence length="355" mass="36103">MTNREAPFPATAWQPPPIIAIDPALAPALRAAVDGKAKPLKSLGRIEELAIQLGQISAPVPPRSGPAVLMVFAGDHGLTQEGVSQYPSEVTVAMVMTYLAGRACANAFAAASDVALRVIDAGVAADLPAHPGLINAKIRKGTANAAREPAMTEAEAIAALERGRALAVAEISAGAEILALGEMGIGNTASSSLLVHRLAPAPLDDCIGIGAGQTDAGMAKKRDAITRAAARSDATAPLDVLREFGGMEIAMMAGAILGAASARRAIIVDGFIATAAALLAVRLCPAAQGYCVFAHRSAERGHDLALQALDAKPLLDLGLRLGEGTGAILAVPLVRAAARLITDVADLSDVLAGRL</sequence>
<keyword evidence="6 10" id="KW-0328">Glycosyltransferase</keyword>
<dbReference type="Gene3D" id="3.40.50.10210">
    <property type="match status" value="1"/>
</dbReference>